<dbReference type="PROSITE" id="PS50157">
    <property type="entry name" value="ZINC_FINGER_C2H2_2"/>
    <property type="match status" value="1"/>
</dbReference>
<dbReference type="Proteomes" id="UP000708208">
    <property type="component" value="Unassembled WGS sequence"/>
</dbReference>
<sequence>GLISPDSLIAKLMGSNMSPEEKAESTCVICRRSFGHPKLLQTHLASHLTGIPLAGSASPRTSQDMIESAALRRNNNSNNNNLLSPGISPQIMSPLSPLSTTSSNNTESVGLNTKQRDSDDESLYHQSLLYKNQLNLSGRNKDSGGSYDSNGNQSLLLKVKPELYPCAFCPTVFSEMNGLAKHINLHHGHLTIDSAAAAATHSLQLQSALRLVQQSSGLTFPIPQHT</sequence>
<evidence type="ECO:0000256" key="1">
    <source>
        <dbReference type="PROSITE-ProRule" id="PRU00042"/>
    </source>
</evidence>
<accession>A0A8J2KZZ8</accession>
<dbReference type="AlphaFoldDB" id="A0A8J2KZZ8"/>
<dbReference type="InterPro" id="IPR013087">
    <property type="entry name" value="Znf_C2H2_type"/>
</dbReference>
<feature type="region of interest" description="Disordered" evidence="2">
    <location>
        <begin position="74"/>
        <end position="121"/>
    </location>
</feature>
<evidence type="ECO:0000313" key="5">
    <source>
        <dbReference type="Proteomes" id="UP000708208"/>
    </source>
</evidence>
<evidence type="ECO:0000313" key="4">
    <source>
        <dbReference type="EMBL" id="CAG7823928.1"/>
    </source>
</evidence>
<dbReference type="Pfam" id="PF00096">
    <property type="entry name" value="zf-C2H2"/>
    <property type="match status" value="1"/>
</dbReference>
<feature type="non-terminal residue" evidence="4">
    <location>
        <position position="1"/>
    </location>
</feature>
<feature type="domain" description="C2H2-type" evidence="3">
    <location>
        <begin position="164"/>
        <end position="191"/>
    </location>
</feature>
<name>A0A8J2KZZ8_9HEXA</name>
<keyword evidence="1" id="KW-0862">Zinc</keyword>
<keyword evidence="5" id="KW-1185">Reference proteome</keyword>
<organism evidence="4 5">
    <name type="scientific">Allacma fusca</name>
    <dbReference type="NCBI Taxonomy" id="39272"/>
    <lineage>
        <taxon>Eukaryota</taxon>
        <taxon>Metazoa</taxon>
        <taxon>Ecdysozoa</taxon>
        <taxon>Arthropoda</taxon>
        <taxon>Hexapoda</taxon>
        <taxon>Collembola</taxon>
        <taxon>Symphypleona</taxon>
        <taxon>Sminthuridae</taxon>
        <taxon>Allacma</taxon>
    </lineage>
</organism>
<keyword evidence="1" id="KW-0479">Metal-binding</keyword>
<comment type="caution">
    <text evidence="4">The sequence shown here is derived from an EMBL/GenBank/DDBJ whole genome shotgun (WGS) entry which is preliminary data.</text>
</comment>
<feature type="compositionally biased region" description="Low complexity" evidence="2">
    <location>
        <begin position="93"/>
        <end position="106"/>
    </location>
</feature>
<dbReference type="GO" id="GO:0008270">
    <property type="term" value="F:zinc ion binding"/>
    <property type="evidence" value="ECO:0007669"/>
    <property type="project" value="UniProtKB-KW"/>
</dbReference>
<evidence type="ECO:0000259" key="3">
    <source>
        <dbReference type="PROSITE" id="PS50157"/>
    </source>
</evidence>
<feature type="compositionally biased region" description="Low complexity" evidence="2">
    <location>
        <begin position="74"/>
        <end position="84"/>
    </location>
</feature>
<dbReference type="SMART" id="SM00355">
    <property type="entry name" value="ZnF_C2H2"/>
    <property type="match status" value="2"/>
</dbReference>
<protein>
    <recommendedName>
        <fullName evidence="3">C2H2-type domain-containing protein</fullName>
    </recommendedName>
</protein>
<evidence type="ECO:0000256" key="2">
    <source>
        <dbReference type="SAM" id="MobiDB-lite"/>
    </source>
</evidence>
<gene>
    <name evidence="4" type="ORF">AFUS01_LOCUS34115</name>
</gene>
<keyword evidence="1" id="KW-0863">Zinc-finger</keyword>
<dbReference type="EMBL" id="CAJVCH010531047">
    <property type="protein sequence ID" value="CAG7823928.1"/>
    <property type="molecule type" value="Genomic_DNA"/>
</dbReference>
<reference evidence="4" key="1">
    <citation type="submission" date="2021-06" db="EMBL/GenBank/DDBJ databases">
        <authorList>
            <person name="Hodson N. C."/>
            <person name="Mongue J. A."/>
            <person name="Jaron S. K."/>
        </authorList>
    </citation>
    <scope>NUCLEOTIDE SEQUENCE</scope>
</reference>
<dbReference type="PROSITE" id="PS00028">
    <property type="entry name" value="ZINC_FINGER_C2H2_1"/>
    <property type="match status" value="2"/>
</dbReference>
<proteinExistence type="predicted"/>